<evidence type="ECO:0000313" key="2">
    <source>
        <dbReference type="EMBL" id="GAA0670981.1"/>
    </source>
</evidence>
<protein>
    <submittedName>
        <fullName evidence="2">Uncharacterized protein</fullName>
    </submittedName>
</protein>
<evidence type="ECO:0000313" key="3">
    <source>
        <dbReference type="Proteomes" id="UP001500420"/>
    </source>
</evidence>
<keyword evidence="1" id="KW-1133">Transmembrane helix</keyword>
<feature type="transmembrane region" description="Helical" evidence="1">
    <location>
        <begin position="12"/>
        <end position="36"/>
    </location>
</feature>
<organism evidence="2 3">
    <name type="scientific">Natronoarchaeum mannanilyticum</name>
    <dbReference type="NCBI Taxonomy" id="926360"/>
    <lineage>
        <taxon>Archaea</taxon>
        <taxon>Methanobacteriati</taxon>
        <taxon>Methanobacteriota</taxon>
        <taxon>Stenosarchaea group</taxon>
        <taxon>Halobacteria</taxon>
        <taxon>Halobacteriales</taxon>
        <taxon>Natronoarchaeaceae</taxon>
    </lineage>
</organism>
<name>A0AAV3T8L6_9EURY</name>
<comment type="caution">
    <text evidence="2">The sequence shown here is derived from an EMBL/GenBank/DDBJ whole genome shotgun (WGS) entry which is preliminary data.</text>
</comment>
<keyword evidence="1" id="KW-0472">Membrane</keyword>
<dbReference type="AlphaFoldDB" id="A0AAV3T8L6"/>
<dbReference type="EMBL" id="BAAADV010000003">
    <property type="protein sequence ID" value="GAA0670981.1"/>
    <property type="molecule type" value="Genomic_DNA"/>
</dbReference>
<reference evidence="2 3" key="1">
    <citation type="journal article" date="2019" name="Int. J. Syst. Evol. Microbiol.">
        <title>The Global Catalogue of Microorganisms (GCM) 10K type strain sequencing project: providing services to taxonomists for standard genome sequencing and annotation.</title>
        <authorList>
            <consortium name="The Broad Institute Genomics Platform"/>
            <consortium name="The Broad Institute Genome Sequencing Center for Infectious Disease"/>
            <person name="Wu L."/>
            <person name="Ma J."/>
        </authorList>
    </citation>
    <scope>NUCLEOTIDE SEQUENCE [LARGE SCALE GENOMIC DNA]</scope>
    <source>
        <strain evidence="2 3">JCM 16328</strain>
    </source>
</reference>
<keyword evidence="3" id="KW-1185">Reference proteome</keyword>
<dbReference type="Proteomes" id="UP001500420">
    <property type="component" value="Unassembled WGS sequence"/>
</dbReference>
<feature type="transmembrane region" description="Helical" evidence="1">
    <location>
        <begin position="72"/>
        <end position="98"/>
    </location>
</feature>
<gene>
    <name evidence="2" type="ORF">GCM10009020_16590</name>
</gene>
<accession>A0AAV3T8L6</accession>
<feature type="transmembrane region" description="Helical" evidence="1">
    <location>
        <begin position="110"/>
        <end position="128"/>
    </location>
</feature>
<evidence type="ECO:0000256" key="1">
    <source>
        <dbReference type="SAM" id="Phobius"/>
    </source>
</evidence>
<sequence>MDLTDVRRRAAAYDSVLGAVLVLVYLLTVTVLGAVLTGDPSSNAPIVSDAAALALVAHAYSRDRMPELGTSLLMALILLAWLLAFEPAVPLVDAVAALPGWLQGDAGTPLVLAALLVVAYALVIRGVVPTPEFGGSQN</sequence>
<keyword evidence="1" id="KW-0812">Transmembrane</keyword>
<proteinExistence type="predicted"/>
<dbReference type="RefSeq" id="WP_343773522.1">
    <property type="nucleotide sequence ID" value="NZ_BAAADV010000003.1"/>
</dbReference>